<dbReference type="EMBL" id="BX284604">
    <property type="protein sequence ID" value="CAX65078.1"/>
    <property type="molecule type" value="Genomic_DNA"/>
</dbReference>
<gene>
    <name evidence="3" type="ORF">CELE_W09C2.8</name>
    <name evidence="3 5" type="ORF">W09C2.8</name>
</gene>
<sequence length="79" mass="9180">MKIHYSIILFFALILLDLATAESEKTNEILGKKKFNRRNKAKRPDDFKSQIHNRPPRAYHGNNGYRTTNKPWAVRPGGK</sequence>
<evidence type="ECO:0000256" key="2">
    <source>
        <dbReference type="SAM" id="SignalP"/>
    </source>
</evidence>
<protein>
    <submittedName>
        <fullName evidence="3">Uncharacterized protein</fullName>
    </submittedName>
</protein>
<name>C1P631_CAEEL</name>
<dbReference type="GeneID" id="13197468"/>
<keyword evidence="4" id="KW-1185">Reference proteome</keyword>
<evidence type="ECO:0000313" key="5">
    <source>
        <dbReference type="WormBase" id="W09C2.8"/>
    </source>
</evidence>
<dbReference type="WormBase" id="W09C2.8">
    <property type="protein sequence ID" value="CE43553"/>
    <property type="gene ID" value="WBGene00185116"/>
</dbReference>
<feature type="chain" id="PRO_5002910809" evidence="2">
    <location>
        <begin position="22"/>
        <end position="79"/>
    </location>
</feature>
<proteinExistence type="predicted"/>
<dbReference type="FunCoup" id="C1P631">
    <property type="interactions" value="124"/>
</dbReference>
<feature type="region of interest" description="Disordered" evidence="1">
    <location>
        <begin position="36"/>
        <end position="79"/>
    </location>
</feature>
<dbReference type="KEGG" id="cel:CELE_W09C2.8"/>
<accession>C1P631</accession>
<dbReference type="PaxDb" id="6239-W09C2.8"/>
<feature type="signal peptide" evidence="2">
    <location>
        <begin position="1"/>
        <end position="21"/>
    </location>
</feature>
<dbReference type="HOGENOM" id="CLU_197004_0_0_1"/>
<dbReference type="AlphaFoldDB" id="C1P631"/>
<dbReference type="Proteomes" id="UP000001940">
    <property type="component" value="Chromosome IV"/>
</dbReference>
<organism evidence="3 4">
    <name type="scientific">Caenorhabditis elegans</name>
    <dbReference type="NCBI Taxonomy" id="6239"/>
    <lineage>
        <taxon>Eukaryota</taxon>
        <taxon>Metazoa</taxon>
        <taxon>Ecdysozoa</taxon>
        <taxon>Nematoda</taxon>
        <taxon>Chromadorea</taxon>
        <taxon>Rhabditida</taxon>
        <taxon>Rhabditina</taxon>
        <taxon>Rhabditomorpha</taxon>
        <taxon>Rhabditoidea</taxon>
        <taxon>Rhabditidae</taxon>
        <taxon>Peloderinae</taxon>
        <taxon>Caenorhabditis</taxon>
    </lineage>
</organism>
<dbReference type="Bgee" id="WBGene00185116">
    <property type="expression patterns" value="Expressed in larva"/>
</dbReference>
<reference evidence="3 4" key="1">
    <citation type="journal article" date="1998" name="Science">
        <title>Genome sequence of the nematode C. elegans: a platform for investigating biology.</title>
        <authorList>
            <consortium name="The C. elegans sequencing consortium"/>
            <person name="Sulson J.E."/>
            <person name="Waterston R."/>
        </authorList>
    </citation>
    <scope>NUCLEOTIDE SEQUENCE [LARGE SCALE GENOMIC DNA]</scope>
    <source>
        <strain evidence="3 4">Bristol N2</strain>
    </source>
</reference>
<evidence type="ECO:0000313" key="4">
    <source>
        <dbReference type="Proteomes" id="UP000001940"/>
    </source>
</evidence>
<dbReference type="AGR" id="WB:WBGene00185116"/>
<dbReference type="CTD" id="13197468"/>
<dbReference type="InParanoid" id="C1P631"/>
<keyword evidence="2" id="KW-0732">Signal</keyword>
<dbReference type="RefSeq" id="NP_001255407.1">
    <property type="nucleotide sequence ID" value="NM_001268478.1"/>
</dbReference>
<evidence type="ECO:0000313" key="3">
    <source>
        <dbReference type="EMBL" id="CAX65078.1"/>
    </source>
</evidence>
<evidence type="ECO:0000256" key="1">
    <source>
        <dbReference type="SAM" id="MobiDB-lite"/>
    </source>
</evidence>
<dbReference type="eggNOG" id="ENOG502TEC7">
    <property type="taxonomic scope" value="Eukaryota"/>
</dbReference>